<protein>
    <submittedName>
        <fullName evidence="1">Uncharacterized protein</fullName>
    </submittedName>
</protein>
<comment type="caution">
    <text evidence="1">The sequence shown here is derived from an EMBL/GenBank/DDBJ whole genome shotgun (WGS) entry which is preliminary data.</text>
</comment>
<dbReference type="AlphaFoldDB" id="A0AA87MQM9"/>
<proteinExistence type="predicted"/>
<evidence type="ECO:0000313" key="2">
    <source>
        <dbReference type="Proteomes" id="UP000001343"/>
    </source>
</evidence>
<reference evidence="1 2" key="1">
    <citation type="journal article" date="2014" name="Int. J. Syst. Evol. Microbiol.">
        <title>Leptospira mayottensis sp. nov., a pathogenic species of the genus Leptospira isolated from humans.</title>
        <authorList>
            <person name="Bourhy P."/>
            <person name="Collet L."/>
            <person name="Brisse S."/>
            <person name="Picardeau M."/>
        </authorList>
    </citation>
    <scope>NUCLEOTIDE SEQUENCE [LARGE SCALE GENOMIC DNA]</scope>
    <source>
        <strain evidence="1 2">200901122</strain>
    </source>
</reference>
<accession>A0AA87MQM9</accession>
<organism evidence="1 2">
    <name type="scientific">Leptospira mayottensis 200901122</name>
    <dbReference type="NCBI Taxonomy" id="1193010"/>
    <lineage>
        <taxon>Bacteria</taxon>
        <taxon>Pseudomonadati</taxon>
        <taxon>Spirochaetota</taxon>
        <taxon>Spirochaetia</taxon>
        <taxon>Leptospirales</taxon>
        <taxon>Leptospiraceae</taxon>
        <taxon>Leptospira</taxon>
    </lineage>
</organism>
<sequence length="42" mass="5207">MYKVQEFFSEGNEYLLNSNRVRDRIIGLRLKKNFDLSRVYFF</sequence>
<dbReference type="Proteomes" id="UP000001343">
    <property type="component" value="Unassembled WGS sequence"/>
</dbReference>
<evidence type="ECO:0000313" key="1">
    <source>
        <dbReference type="EMBL" id="EKS00848.1"/>
    </source>
</evidence>
<gene>
    <name evidence="1" type="ORF">LEP1GSC125_2123</name>
</gene>
<dbReference type="EMBL" id="AKWM02000029">
    <property type="protein sequence ID" value="EKS00848.1"/>
    <property type="molecule type" value="Genomic_DNA"/>
</dbReference>
<name>A0AA87MQM9_9LEPT</name>